<organism evidence="1 2">
    <name type="scientific">Nostoc flagelliforme CCNUN1</name>
    <dbReference type="NCBI Taxonomy" id="2038116"/>
    <lineage>
        <taxon>Bacteria</taxon>
        <taxon>Bacillati</taxon>
        <taxon>Cyanobacteriota</taxon>
        <taxon>Cyanophyceae</taxon>
        <taxon>Nostocales</taxon>
        <taxon>Nostocaceae</taxon>
        <taxon>Nostoc</taxon>
    </lineage>
</organism>
<keyword evidence="1" id="KW-0808">Transferase</keyword>
<keyword evidence="2" id="KW-1185">Reference proteome</keyword>
<name>A0A2K8SW34_9NOSO</name>
<protein>
    <submittedName>
        <fullName evidence="1">Serine/threonine protein kinase</fullName>
    </submittedName>
</protein>
<dbReference type="AlphaFoldDB" id="A0A2K8SW34"/>
<accession>A0A2K8SW34</accession>
<dbReference type="KEGG" id="nfl:COO91_04945"/>
<sequence length="74" mass="8827">MILKHRLKANEQRPEIEVITDYGNLPQLECFPGQLVFWQMPLMRWMNQIREEVLRKLSPIPTELQLKPPGKMRA</sequence>
<evidence type="ECO:0000313" key="1">
    <source>
        <dbReference type="EMBL" id="AUB38965.1"/>
    </source>
</evidence>
<keyword evidence="1" id="KW-0418">Kinase</keyword>
<proteinExistence type="predicted"/>
<evidence type="ECO:0000313" key="2">
    <source>
        <dbReference type="Proteomes" id="UP000232003"/>
    </source>
</evidence>
<keyword evidence="1" id="KW-0723">Serine/threonine-protein kinase</keyword>
<gene>
    <name evidence="1" type="ORF">COO91_04945</name>
</gene>
<dbReference type="EMBL" id="CP024785">
    <property type="protein sequence ID" value="AUB38965.1"/>
    <property type="molecule type" value="Genomic_DNA"/>
</dbReference>
<dbReference type="GO" id="GO:0004674">
    <property type="term" value="F:protein serine/threonine kinase activity"/>
    <property type="evidence" value="ECO:0007669"/>
    <property type="project" value="UniProtKB-KW"/>
</dbReference>
<dbReference type="Proteomes" id="UP000232003">
    <property type="component" value="Chromosome"/>
</dbReference>
<reference evidence="1 2" key="1">
    <citation type="submission" date="2017-11" db="EMBL/GenBank/DDBJ databases">
        <title>Complete genome of a free-living desiccation-tolerant cyanobacterium and its photosynthetic adaptation to extreme terrestrial habitat.</title>
        <authorList>
            <person name="Shang J."/>
        </authorList>
    </citation>
    <scope>NUCLEOTIDE SEQUENCE [LARGE SCALE GENOMIC DNA]</scope>
    <source>
        <strain evidence="1 2">CCNUN1</strain>
    </source>
</reference>